<dbReference type="Proteomes" id="UP001161325">
    <property type="component" value="Unassembled WGS sequence"/>
</dbReference>
<dbReference type="EMBL" id="BRXS01000003">
    <property type="protein sequence ID" value="GLC25674.1"/>
    <property type="molecule type" value="Genomic_DNA"/>
</dbReference>
<name>A0AA37Q3F6_9BACT</name>
<gene>
    <name evidence="3" type="ORF">rosag_21870</name>
</gene>
<reference evidence="3" key="1">
    <citation type="submission" date="2022-08" db="EMBL/GenBank/DDBJ databases">
        <title>Draft genome sequencing of Roseisolibacter agri AW1220.</title>
        <authorList>
            <person name="Tobiishi Y."/>
            <person name="Tonouchi A."/>
        </authorList>
    </citation>
    <scope>NUCLEOTIDE SEQUENCE</scope>
    <source>
        <strain evidence="3">AW1220</strain>
    </source>
</reference>
<proteinExistence type="predicted"/>
<sequence>MSRGSQRLFATLVAGMSVLAVARADAQVVANQRDDFEGGTTMGWHVGDPTHPAPPTVIATDGPAGAGDAYLRLTSFGSGGPGSRLSALNTTRWAGNYIAAGVTQIEMDLINLGQNDVSLRLLFGAFPDGQGPPTDLAWSADAFFLRAGAGWVHAVFPILPGAMIVPLGTYAGALGGADELRLFHNPAPVFAGPENSSPPIAAVVGVDNIRAVAVVPEPATVALLATGVLGLAAARRRTRRA</sequence>
<evidence type="ECO:0000256" key="1">
    <source>
        <dbReference type="SAM" id="SignalP"/>
    </source>
</evidence>
<evidence type="ECO:0000259" key="2">
    <source>
        <dbReference type="Pfam" id="PF07589"/>
    </source>
</evidence>
<dbReference type="InterPro" id="IPR013424">
    <property type="entry name" value="Ice-binding_C"/>
</dbReference>
<feature type="chain" id="PRO_5041408616" description="Ice-binding protein C-terminal domain-containing protein" evidence="1">
    <location>
        <begin position="27"/>
        <end position="241"/>
    </location>
</feature>
<evidence type="ECO:0000313" key="3">
    <source>
        <dbReference type="EMBL" id="GLC25674.1"/>
    </source>
</evidence>
<keyword evidence="4" id="KW-1185">Reference proteome</keyword>
<dbReference type="RefSeq" id="WP_284350130.1">
    <property type="nucleotide sequence ID" value="NZ_BRXS01000003.1"/>
</dbReference>
<comment type="caution">
    <text evidence="3">The sequence shown here is derived from an EMBL/GenBank/DDBJ whole genome shotgun (WGS) entry which is preliminary data.</text>
</comment>
<protein>
    <recommendedName>
        <fullName evidence="2">Ice-binding protein C-terminal domain-containing protein</fullName>
    </recommendedName>
</protein>
<dbReference type="Pfam" id="PF07589">
    <property type="entry name" value="PEP-CTERM"/>
    <property type="match status" value="1"/>
</dbReference>
<evidence type="ECO:0000313" key="4">
    <source>
        <dbReference type="Proteomes" id="UP001161325"/>
    </source>
</evidence>
<dbReference type="AlphaFoldDB" id="A0AA37Q3F6"/>
<feature type="signal peptide" evidence="1">
    <location>
        <begin position="1"/>
        <end position="26"/>
    </location>
</feature>
<keyword evidence="1" id="KW-0732">Signal</keyword>
<feature type="domain" description="Ice-binding protein C-terminal" evidence="2">
    <location>
        <begin position="215"/>
        <end position="237"/>
    </location>
</feature>
<organism evidence="3 4">
    <name type="scientific">Roseisolibacter agri</name>
    <dbReference type="NCBI Taxonomy" id="2014610"/>
    <lineage>
        <taxon>Bacteria</taxon>
        <taxon>Pseudomonadati</taxon>
        <taxon>Gemmatimonadota</taxon>
        <taxon>Gemmatimonadia</taxon>
        <taxon>Gemmatimonadales</taxon>
        <taxon>Gemmatimonadaceae</taxon>
        <taxon>Roseisolibacter</taxon>
    </lineage>
</organism>
<dbReference type="NCBIfam" id="TIGR02595">
    <property type="entry name" value="PEP_CTERM"/>
    <property type="match status" value="1"/>
</dbReference>
<accession>A0AA37Q3F6</accession>